<dbReference type="EMBL" id="QJSW01000030">
    <property type="protein sequence ID" value="PYE43198.1"/>
    <property type="molecule type" value="Genomic_DNA"/>
</dbReference>
<evidence type="ECO:0000313" key="2">
    <source>
        <dbReference type="EMBL" id="PYE43198.1"/>
    </source>
</evidence>
<gene>
    <name evidence="2" type="ORF">DFQ00_1306</name>
    <name evidence="3" type="ORF">HUB98_12180</name>
</gene>
<dbReference type="NCBIfam" id="TIGR03930">
    <property type="entry name" value="WXG100_ESAT6"/>
    <property type="match status" value="1"/>
</dbReference>
<name>A0A2V4VLP2_PAEBA</name>
<evidence type="ECO:0000256" key="1">
    <source>
        <dbReference type="RuleBase" id="RU362001"/>
    </source>
</evidence>
<reference evidence="3 5" key="2">
    <citation type="submission" date="2020-06" db="EMBL/GenBank/DDBJ databases">
        <title>Complete genome of Paenibacillus barcinonensis KACC11450.</title>
        <authorList>
            <person name="Kim M."/>
            <person name="Park Y.-J."/>
            <person name="Shin J.-H."/>
        </authorList>
    </citation>
    <scope>NUCLEOTIDE SEQUENCE [LARGE SCALE GENOMIC DNA]</scope>
    <source>
        <strain evidence="3 5">KACC11450</strain>
    </source>
</reference>
<evidence type="ECO:0000313" key="5">
    <source>
        <dbReference type="Proteomes" id="UP000509327"/>
    </source>
</evidence>
<keyword evidence="5" id="KW-1185">Reference proteome</keyword>
<dbReference type="Proteomes" id="UP000509327">
    <property type="component" value="Chromosome"/>
</dbReference>
<sequence>MADLIKIEPERIKEIAARFTASSQESIALSRELRSLIDGITGEWEGKAQERFYSSYKDAHVQLESVSTVLKDVGDELKAIAERFSKADSTK</sequence>
<evidence type="ECO:0000313" key="3">
    <source>
        <dbReference type="EMBL" id="QKS57010.1"/>
    </source>
</evidence>
<reference evidence="2 4" key="1">
    <citation type="submission" date="2018-06" db="EMBL/GenBank/DDBJ databases">
        <title>Genomic Encyclopedia of Type Strains, Phase III (KMG-III): the genomes of soil and plant-associated and newly described type strains.</title>
        <authorList>
            <person name="Whitman W."/>
        </authorList>
    </citation>
    <scope>NUCLEOTIDE SEQUENCE [LARGE SCALE GENOMIC DNA]</scope>
    <source>
        <strain evidence="2 4">CECT 7022</strain>
    </source>
</reference>
<proteinExistence type="inferred from homology"/>
<evidence type="ECO:0000313" key="4">
    <source>
        <dbReference type="Proteomes" id="UP000247790"/>
    </source>
</evidence>
<organism evidence="2 4">
    <name type="scientific">Paenibacillus barcinonensis</name>
    <dbReference type="NCBI Taxonomy" id="198119"/>
    <lineage>
        <taxon>Bacteria</taxon>
        <taxon>Bacillati</taxon>
        <taxon>Bacillota</taxon>
        <taxon>Bacilli</taxon>
        <taxon>Bacillales</taxon>
        <taxon>Paenibacillaceae</taxon>
        <taxon>Paenibacillus</taxon>
    </lineage>
</organism>
<dbReference type="InterPro" id="IPR010310">
    <property type="entry name" value="T7SS_ESAT-6-like"/>
</dbReference>
<dbReference type="Gene3D" id="1.10.287.850">
    <property type="entry name" value="HP0062-like domain"/>
    <property type="match status" value="1"/>
</dbReference>
<dbReference type="SUPFAM" id="SSF140453">
    <property type="entry name" value="EsxAB dimer-like"/>
    <property type="match status" value="1"/>
</dbReference>
<protein>
    <recommendedName>
        <fullName evidence="1">ESAT-6-like protein</fullName>
    </recommendedName>
</protein>
<dbReference type="RefSeq" id="WP_110899364.1">
    <property type="nucleotide sequence ID" value="NZ_CP054614.1"/>
</dbReference>
<dbReference type="InterPro" id="IPR036689">
    <property type="entry name" value="ESAT-6-like_sf"/>
</dbReference>
<dbReference type="Proteomes" id="UP000247790">
    <property type="component" value="Unassembled WGS sequence"/>
</dbReference>
<dbReference type="OrthoDB" id="4978934at2"/>
<accession>A0A2V4VLP2</accession>
<comment type="similarity">
    <text evidence="1">Belongs to the WXG100 family.</text>
</comment>
<dbReference type="Pfam" id="PF06013">
    <property type="entry name" value="WXG100"/>
    <property type="match status" value="1"/>
</dbReference>
<dbReference type="AlphaFoldDB" id="A0A2V4VLP2"/>
<dbReference type="EMBL" id="CP054614">
    <property type="protein sequence ID" value="QKS57010.1"/>
    <property type="molecule type" value="Genomic_DNA"/>
</dbReference>